<evidence type="ECO:0000313" key="3">
    <source>
        <dbReference type="Proteomes" id="UP000037997"/>
    </source>
</evidence>
<proteinExistence type="predicted"/>
<evidence type="ECO:0000313" key="2">
    <source>
        <dbReference type="EMBL" id="KPH55555.1"/>
    </source>
</evidence>
<name>A0A0N1EBN1_9HELI</name>
<protein>
    <recommendedName>
        <fullName evidence="4">Helicase</fullName>
    </recommendedName>
</protein>
<reference evidence="2 3" key="1">
    <citation type="submission" date="2014-06" db="EMBL/GenBank/DDBJ databases">
        <title>Helicobacter pullorum isolates in fresh chicken meat - phenotypic and genotypic features.</title>
        <authorList>
            <person name="Borges V."/>
            <person name="Santos A."/>
            <person name="Correia C.B."/>
            <person name="Saraiva M."/>
            <person name="Menard A."/>
            <person name="Vieira L."/>
            <person name="Sampaio D.A."/>
            <person name="Gomes J.P."/>
            <person name="Oleastro M."/>
        </authorList>
    </citation>
    <scope>NUCLEOTIDE SEQUENCE [LARGE SCALE GENOMIC DNA]</scope>
    <source>
        <strain evidence="2 3">229334/12</strain>
    </source>
</reference>
<dbReference type="RefSeq" id="WP_054195307.1">
    <property type="nucleotide sequence ID" value="NZ_DYWB01000046.1"/>
</dbReference>
<keyword evidence="1" id="KW-0812">Transmembrane</keyword>
<accession>A0A0N1EBN1</accession>
<evidence type="ECO:0000256" key="1">
    <source>
        <dbReference type="SAM" id="Phobius"/>
    </source>
</evidence>
<organism evidence="2 3">
    <name type="scientific">Helicobacter pullorum</name>
    <dbReference type="NCBI Taxonomy" id="35818"/>
    <lineage>
        <taxon>Bacteria</taxon>
        <taxon>Pseudomonadati</taxon>
        <taxon>Campylobacterota</taxon>
        <taxon>Epsilonproteobacteria</taxon>
        <taxon>Campylobacterales</taxon>
        <taxon>Helicobacteraceae</taxon>
        <taxon>Helicobacter</taxon>
    </lineage>
</organism>
<dbReference type="AlphaFoldDB" id="A0A0N1EBN1"/>
<dbReference type="STRING" id="35818.HPU229336_02110"/>
<feature type="transmembrane region" description="Helical" evidence="1">
    <location>
        <begin position="12"/>
        <end position="31"/>
    </location>
</feature>
<feature type="transmembrane region" description="Helical" evidence="1">
    <location>
        <begin position="37"/>
        <end position="58"/>
    </location>
</feature>
<dbReference type="EMBL" id="JNOC01000035">
    <property type="protein sequence ID" value="KPH55555.1"/>
    <property type="molecule type" value="Genomic_DNA"/>
</dbReference>
<keyword evidence="1" id="KW-0472">Membrane</keyword>
<dbReference type="Proteomes" id="UP000037997">
    <property type="component" value="Unassembled WGS sequence"/>
</dbReference>
<dbReference type="PATRIC" id="fig|35818.11.peg.1365"/>
<keyword evidence="1" id="KW-1133">Transmembrane helix</keyword>
<gene>
    <name evidence="2" type="ORF">HPU229334_06910</name>
</gene>
<comment type="caution">
    <text evidence="2">The sequence shown here is derived from an EMBL/GenBank/DDBJ whole genome shotgun (WGS) entry which is preliminary data.</text>
</comment>
<evidence type="ECO:0008006" key="4">
    <source>
        <dbReference type="Google" id="ProtNLM"/>
    </source>
</evidence>
<sequence length="71" mass="7965">MKKTKLETKREIAKIGMATSLFLTAGSTMFLKNKVARRLHIGAGIALIGFSLWHTSLYPKEKKSTKKLEKS</sequence>